<sequence>MGPCSQREEPVTRRTKKPITGSNGQRSQEVPKET</sequence>
<feature type="region of interest" description="Disordered" evidence="1">
    <location>
        <begin position="1"/>
        <end position="34"/>
    </location>
</feature>
<dbReference type="EMBL" id="BGPR01001632">
    <property type="protein sequence ID" value="GBM58367.1"/>
    <property type="molecule type" value="Genomic_DNA"/>
</dbReference>
<protein>
    <submittedName>
        <fullName evidence="2">Uncharacterized protein</fullName>
    </submittedName>
</protein>
<comment type="caution">
    <text evidence="2">The sequence shown here is derived from an EMBL/GenBank/DDBJ whole genome shotgun (WGS) entry which is preliminary data.</text>
</comment>
<organism evidence="2 3">
    <name type="scientific">Araneus ventricosus</name>
    <name type="common">Orbweaver spider</name>
    <name type="synonym">Epeira ventricosa</name>
    <dbReference type="NCBI Taxonomy" id="182803"/>
    <lineage>
        <taxon>Eukaryota</taxon>
        <taxon>Metazoa</taxon>
        <taxon>Ecdysozoa</taxon>
        <taxon>Arthropoda</taxon>
        <taxon>Chelicerata</taxon>
        <taxon>Arachnida</taxon>
        <taxon>Araneae</taxon>
        <taxon>Araneomorphae</taxon>
        <taxon>Entelegynae</taxon>
        <taxon>Araneoidea</taxon>
        <taxon>Araneidae</taxon>
        <taxon>Araneus</taxon>
    </lineage>
</organism>
<reference evidence="2 3" key="1">
    <citation type="journal article" date="2019" name="Sci. Rep.">
        <title>Orb-weaving spider Araneus ventricosus genome elucidates the spidroin gene catalogue.</title>
        <authorList>
            <person name="Kono N."/>
            <person name="Nakamura H."/>
            <person name="Ohtoshi R."/>
            <person name="Moran D.A.P."/>
            <person name="Shinohara A."/>
            <person name="Yoshida Y."/>
            <person name="Fujiwara M."/>
            <person name="Mori M."/>
            <person name="Tomita M."/>
            <person name="Arakawa K."/>
        </authorList>
    </citation>
    <scope>NUCLEOTIDE SEQUENCE [LARGE SCALE GENOMIC DNA]</scope>
</reference>
<feature type="compositionally biased region" description="Basic and acidic residues" evidence="1">
    <location>
        <begin position="1"/>
        <end position="12"/>
    </location>
</feature>
<keyword evidence="3" id="KW-1185">Reference proteome</keyword>
<evidence type="ECO:0000256" key="1">
    <source>
        <dbReference type="SAM" id="MobiDB-lite"/>
    </source>
</evidence>
<dbReference type="AlphaFoldDB" id="A0A4Y2GYX6"/>
<accession>A0A4Y2GYX6</accession>
<proteinExistence type="predicted"/>
<gene>
    <name evidence="2" type="ORF">AVEN_185478_1</name>
</gene>
<evidence type="ECO:0000313" key="2">
    <source>
        <dbReference type="EMBL" id="GBM58367.1"/>
    </source>
</evidence>
<name>A0A4Y2GYX6_ARAVE</name>
<feature type="non-terminal residue" evidence="2">
    <location>
        <position position="34"/>
    </location>
</feature>
<dbReference type="Proteomes" id="UP000499080">
    <property type="component" value="Unassembled WGS sequence"/>
</dbReference>
<evidence type="ECO:0000313" key="3">
    <source>
        <dbReference type="Proteomes" id="UP000499080"/>
    </source>
</evidence>